<dbReference type="AlphaFoldDB" id="A0A1S6GKP7"/>
<keyword evidence="2" id="KW-0614">Plasmid</keyword>
<geneLocation type="plasmid" evidence="2">
    <name>pCBMA213_2</name>
</geneLocation>
<sequence length="105" mass="11341">MSEHHCRAKGCDEPSGTFMCGGHMDLLPAAFRQSIEADPDPRTCNTVIANAAIDHVAHLEARKAGHARGRTSPVQPPAKQHVKQPAKKAVKKATKKPVQLALFDL</sequence>
<feature type="compositionally biased region" description="Basic residues" evidence="1">
    <location>
        <begin position="80"/>
        <end position="93"/>
    </location>
</feature>
<feature type="region of interest" description="Disordered" evidence="1">
    <location>
        <begin position="65"/>
        <end position="93"/>
    </location>
</feature>
<gene>
    <name evidence="2" type="ORF">pCBMA213_2_00058</name>
</gene>
<accession>A0A1S6GKP7</accession>
<protein>
    <submittedName>
        <fullName evidence="2">Uncharacterized protein</fullName>
    </submittedName>
</protein>
<name>A0A1S6GKP7_9MYCO</name>
<proteinExistence type="predicted"/>
<dbReference type="EMBL" id="KY349138">
    <property type="protein sequence ID" value="AQS22422.1"/>
    <property type="molecule type" value="Genomic_DNA"/>
</dbReference>
<reference evidence="2" key="1">
    <citation type="submission" date="2016-12" db="EMBL/GenBank/DDBJ databases">
        <title>Complete plasmid sequence carrying type IV-like and type VII secretion systems from an atypical mycobacteria strain.</title>
        <authorList>
            <person name="Morgado S."/>
            <person name="Marin M."/>
            <person name="Fonseca E."/>
            <person name="Freitas F."/>
            <person name="Vicente A.C."/>
        </authorList>
    </citation>
    <scope>NUCLEOTIDE SEQUENCE</scope>
    <source>
        <strain evidence="2">CBMA 213</strain>
        <plasmid evidence="2">pCBMA213_2</plasmid>
    </source>
</reference>
<evidence type="ECO:0000256" key="1">
    <source>
        <dbReference type="SAM" id="MobiDB-lite"/>
    </source>
</evidence>
<dbReference type="RefSeq" id="WP_155909899.1">
    <property type="nucleotide sequence ID" value="NZ_KY349138.1"/>
</dbReference>
<organism evidence="2">
    <name type="scientific">Mycolicibacterium sp. CBMA 213</name>
    <dbReference type="NCBI Taxonomy" id="1968788"/>
    <lineage>
        <taxon>Bacteria</taxon>
        <taxon>Bacillati</taxon>
        <taxon>Actinomycetota</taxon>
        <taxon>Actinomycetes</taxon>
        <taxon>Mycobacteriales</taxon>
        <taxon>Mycobacteriaceae</taxon>
        <taxon>Mycolicibacterium</taxon>
    </lineage>
</organism>
<evidence type="ECO:0000313" key="2">
    <source>
        <dbReference type="EMBL" id="AQS22422.1"/>
    </source>
</evidence>